<dbReference type="SUPFAM" id="SSF55826">
    <property type="entry name" value="YbaK/ProRS associated domain"/>
    <property type="match status" value="1"/>
</dbReference>
<evidence type="ECO:0000259" key="1">
    <source>
        <dbReference type="Pfam" id="PF04073"/>
    </source>
</evidence>
<accession>A0ABW3UTZ5</accession>
<dbReference type="EMBL" id="JBHTLU010000045">
    <property type="protein sequence ID" value="MFD1224393.1"/>
    <property type="molecule type" value="Genomic_DNA"/>
</dbReference>
<gene>
    <name evidence="2" type="ORF">ACFQ4B_30230</name>
</gene>
<comment type="caution">
    <text evidence="2">The sequence shown here is derived from an EMBL/GenBank/DDBJ whole genome shotgun (WGS) entry which is preliminary data.</text>
</comment>
<dbReference type="InterPro" id="IPR007214">
    <property type="entry name" value="YbaK/aa-tRNA-synth-assoc-dom"/>
</dbReference>
<dbReference type="Proteomes" id="UP001597180">
    <property type="component" value="Unassembled WGS sequence"/>
</dbReference>
<protein>
    <submittedName>
        <fullName evidence="2">Aminoacyl-tRNA deacylase</fullName>
    </submittedName>
</protein>
<dbReference type="RefSeq" id="WP_345586555.1">
    <property type="nucleotide sequence ID" value="NZ_BAABJG010000004.1"/>
</dbReference>
<reference evidence="3" key="1">
    <citation type="journal article" date="2019" name="Int. J. Syst. Evol. Microbiol.">
        <title>The Global Catalogue of Microorganisms (GCM) 10K type strain sequencing project: providing services to taxonomists for standard genome sequencing and annotation.</title>
        <authorList>
            <consortium name="The Broad Institute Genomics Platform"/>
            <consortium name="The Broad Institute Genome Sequencing Center for Infectious Disease"/>
            <person name="Wu L."/>
            <person name="Ma J."/>
        </authorList>
    </citation>
    <scope>NUCLEOTIDE SEQUENCE [LARGE SCALE GENOMIC DNA]</scope>
    <source>
        <strain evidence="3">CCUG 53270</strain>
    </source>
</reference>
<dbReference type="InterPro" id="IPR036754">
    <property type="entry name" value="YbaK/aa-tRNA-synt-asso_dom_sf"/>
</dbReference>
<sequence>MEKLSRMLTEQQADFEIIHHPEPIRSAQDGADYFGIELGQTAPTLILQSGTTLYALILSGDYGKVDFEEVKAVVPGGEELKLVKPKEVQERIGYAVGSVPLIGHGLPTIIDRGIQRYPYVYGGTGIATATLKIAPKDIESLNHVTAYVR</sequence>
<evidence type="ECO:0000313" key="2">
    <source>
        <dbReference type="EMBL" id="MFD1224393.1"/>
    </source>
</evidence>
<dbReference type="Pfam" id="PF04073">
    <property type="entry name" value="tRNA_edit"/>
    <property type="match status" value="1"/>
</dbReference>
<name>A0ABW3UTZ5_9BACL</name>
<dbReference type="Gene3D" id="3.90.960.10">
    <property type="entry name" value="YbaK/aminoacyl-tRNA synthetase-associated domain"/>
    <property type="match status" value="1"/>
</dbReference>
<keyword evidence="3" id="KW-1185">Reference proteome</keyword>
<feature type="domain" description="YbaK/aminoacyl-tRNA synthetase-associated" evidence="1">
    <location>
        <begin position="22"/>
        <end position="139"/>
    </location>
</feature>
<evidence type="ECO:0000313" key="3">
    <source>
        <dbReference type="Proteomes" id="UP001597180"/>
    </source>
</evidence>
<organism evidence="2 3">
    <name type="scientific">Paenibacillus vulneris</name>
    <dbReference type="NCBI Taxonomy" id="1133364"/>
    <lineage>
        <taxon>Bacteria</taxon>
        <taxon>Bacillati</taxon>
        <taxon>Bacillota</taxon>
        <taxon>Bacilli</taxon>
        <taxon>Bacillales</taxon>
        <taxon>Paenibacillaceae</taxon>
        <taxon>Paenibacillus</taxon>
    </lineage>
</organism>
<proteinExistence type="predicted"/>